<sequence length="190" mass="20887">MKRAQSELLAAMLLAAIVLGALTWLVAQWEKGVGNLIKRVNEVTVRSAKLSIRIDCSGNYLVFLDPTVPSVIDAESTEYNNLRYCYAELGASSYKAYFVLPFYCNGEPSAYFIFGTFSRNPVDNVTLYTFKPSSSSAVVPQVACDKINFMPFATLHIVFPDSSEKVVSCFTNITLVNGEYLWGVSSCVGA</sequence>
<reference evidence="1 2" key="1">
    <citation type="journal article" date="2008" name="Genome Biol.">
        <title>A genomic analysis of the archaeal system Ignicoccus hospitalis-Nanoarchaeum equitans.</title>
        <authorList>
            <person name="Podar M."/>
            <person name="Anderson I."/>
            <person name="Makarova K.S."/>
            <person name="Elkins J.G."/>
            <person name="Ivanova N."/>
            <person name="Wall M.A."/>
            <person name="Lykidis A."/>
            <person name="Mavromatis K."/>
            <person name="Sun H."/>
            <person name="Hudson M.E."/>
            <person name="Chen W."/>
            <person name="Deciu C."/>
            <person name="Hutchison D."/>
            <person name="Eads J.R."/>
            <person name="Anderson A."/>
            <person name="Fernandes F."/>
            <person name="Szeto E."/>
            <person name="Lapidus A."/>
            <person name="Kyrpides N.C."/>
            <person name="Saier M.H.Jr."/>
            <person name="Richardson P.M."/>
            <person name="Rachel R."/>
            <person name="Huber H."/>
            <person name="Eisen J.A."/>
            <person name="Koonin E.V."/>
            <person name="Keller M."/>
            <person name="Stetter K.O."/>
        </authorList>
    </citation>
    <scope>NUCLEOTIDE SEQUENCE [LARGE SCALE GENOMIC DNA]</scope>
    <source>
        <strain evidence="2">KIN4/I / DSM 18386 / JCM 14125</strain>
    </source>
</reference>
<accession>A8A9F2</accession>
<dbReference type="Proteomes" id="UP000000262">
    <property type="component" value="Chromosome"/>
</dbReference>
<dbReference type="STRING" id="453591.Igni_0371"/>
<dbReference type="AlphaFoldDB" id="A8A9F2"/>
<organism evidence="1 2">
    <name type="scientific">Ignicoccus hospitalis (strain KIN4/I / DSM 18386 / JCM 14125)</name>
    <dbReference type="NCBI Taxonomy" id="453591"/>
    <lineage>
        <taxon>Archaea</taxon>
        <taxon>Thermoproteota</taxon>
        <taxon>Thermoprotei</taxon>
        <taxon>Desulfurococcales</taxon>
        <taxon>Desulfurococcaceae</taxon>
        <taxon>Ignicoccus</taxon>
    </lineage>
</organism>
<dbReference type="RefSeq" id="WP_011998406.1">
    <property type="nucleotide sequence ID" value="NC_009776.1"/>
</dbReference>
<dbReference type="EMBL" id="CP000816">
    <property type="protein sequence ID" value="ABU81554.1"/>
    <property type="molecule type" value="Genomic_DNA"/>
</dbReference>
<evidence type="ECO:0000313" key="2">
    <source>
        <dbReference type="Proteomes" id="UP000000262"/>
    </source>
</evidence>
<proteinExistence type="predicted"/>
<evidence type="ECO:0000313" key="1">
    <source>
        <dbReference type="EMBL" id="ABU81554.1"/>
    </source>
</evidence>
<name>A8A9F2_IGNH4</name>
<gene>
    <name evidence="1" type="ordered locus">Igni_0371</name>
</gene>
<protein>
    <submittedName>
        <fullName evidence="1">Uncharacterized protein</fullName>
    </submittedName>
</protein>
<dbReference type="GeneID" id="5561904"/>
<dbReference type="HOGENOM" id="CLU_1425075_0_0_2"/>
<keyword evidence="2" id="KW-1185">Reference proteome</keyword>
<dbReference type="KEGG" id="iho:Igni_0371"/>